<evidence type="ECO:0000313" key="2">
    <source>
        <dbReference type="Proteomes" id="UP000306102"/>
    </source>
</evidence>
<evidence type="ECO:0000313" key="1">
    <source>
        <dbReference type="EMBL" id="THF94798.1"/>
    </source>
</evidence>
<protein>
    <submittedName>
        <fullName evidence="1">Uncharacterized protein</fullName>
    </submittedName>
</protein>
<comment type="caution">
    <text evidence="1">The sequence shown here is derived from an EMBL/GenBank/DDBJ whole genome shotgun (WGS) entry which is preliminary data.</text>
</comment>
<sequence>MEEVHQHEGFFNGNDKTQAQATFIGAIQGFQGTQILATLLPNPNGFSNVENDVQLIGNGIHQTQMDFQILEMVSTGVFPNLNGFLNAQEVISEDIALEDDVPEEVTSEDIAPKDGCSRESHFQGYCFRNRIFVMKKQRRSVVVIEEGRLIYKPTQ</sequence>
<name>A0A4S4CYL9_CAMSN</name>
<organism evidence="1 2">
    <name type="scientific">Camellia sinensis var. sinensis</name>
    <name type="common">China tea</name>
    <dbReference type="NCBI Taxonomy" id="542762"/>
    <lineage>
        <taxon>Eukaryota</taxon>
        <taxon>Viridiplantae</taxon>
        <taxon>Streptophyta</taxon>
        <taxon>Embryophyta</taxon>
        <taxon>Tracheophyta</taxon>
        <taxon>Spermatophyta</taxon>
        <taxon>Magnoliopsida</taxon>
        <taxon>eudicotyledons</taxon>
        <taxon>Gunneridae</taxon>
        <taxon>Pentapetalae</taxon>
        <taxon>asterids</taxon>
        <taxon>Ericales</taxon>
        <taxon>Theaceae</taxon>
        <taxon>Camellia</taxon>
    </lineage>
</organism>
<reference evidence="1 2" key="1">
    <citation type="journal article" date="2018" name="Proc. Natl. Acad. Sci. U.S.A.">
        <title>Draft genome sequence of Camellia sinensis var. sinensis provides insights into the evolution of the tea genome and tea quality.</title>
        <authorList>
            <person name="Wei C."/>
            <person name="Yang H."/>
            <person name="Wang S."/>
            <person name="Zhao J."/>
            <person name="Liu C."/>
            <person name="Gao L."/>
            <person name="Xia E."/>
            <person name="Lu Y."/>
            <person name="Tai Y."/>
            <person name="She G."/>
            <person name="Sun J."/>
            <person name="Cao H."/>
            <person name="Tong W."/>
            <person name="Gao Q."/>
            <person name="Li Y."/>
            <person name="Deng W."/>
            <person name="Jiang X."/>
            <person name="Wang W."/>
            <person name="Chen Q."/>
            <person name="Zhang S."/>
            <person name="Li H."/>
            <person name="Wu J."/>
            <person name="Wang P."/>
            <person name="Li P."/>
            <person name="Shi C."/>
            <person name="Zheng F."/>
            <person name="Jian J."/>
            <person name="Huang B."/>
            <person name="Shan D."/>
            <person name="Shi M."/>
            <person name="Fang C."/>
            <person name="Yue Y."/>
            <person name="Li F."/>
            <person name="Li D."/>
            <person name="Wei S."/>
            <person name="Han B."/>
            <person name="Jiang C."/>
            <person name="Yin Y."/>
            <person name="Xia T."/>
            <person name="Zhang Z."/>
            <person name="Bennetzen J.L."/>
            <person name="Zhao S."/>
            <person name="Wan X."/>
        </authorList>
    </citation>
    <scope>NUCLEOTIDE SEQUENCE [LARGE SCALE GENOMIC DNA]</scope>
    <source>
        <strain evidence="2">cv. Shuchazao</strain>
        <tissue evidence="1">Leaf</tissue>
    </source>
</reference>
<dbReference type="Proteomes" id="UP000306102">
    <property type="component" value="Unassembled WGS sequence"/>
</dbReference>
<dbReference type="AlphaFoldDB" id="A0A4S4CYL9"/>
<accession>A0A4S4CYL9</accession>
<dbReference type="EMBL" id="SDRB02013514">
    <property type="protein sequence ID" value="THF94798.1"/>
    <property type="molecule type" value="Genomic_DNA"/>
</dbReference>
<gene>
    <name evidence="1" type="ORF">TEA_024659</name>
</gene>
<proteinExistence type="predicted"/>
<keyword evidence="2" id="KW-1185">Reference proteome</keyword>